<dbReference type="InterPro" id="IPR009057">
    <property type="entry name" value="Homeodomain-like_sf"/>
</dbReference>
<gene>
    <name evidence="10" type="ORF">MELA_00571</name>
</gene>
<dbReference type="PROSITE" id="PS00676">
    <property type="entry name" value="SIGMA54_INTERACT_2"/>
    <property type="match status" value="1"/>
</dbReference>
<keyword evidence="5" id="KW-0804">Transcription</keyword>
<dbReference type="SUPFAM" id="SSF46689">
    <property type="entry name" value="Homeodomain-like"/>
    <property type="match status" value="1"/>
</dbReference>
<keyword evidence="3" id="KW-0805">Transcription regulation</keyword>
<dbReference type="SMART" id="SM00448">
    <property type="entry name" value="REC"/>
    <property type="match status" value="1"/>
</dbReference>
<protein>
    <submittedName>
        <fullName evidence="10">Two component sigma-54-dependent hydrogenase transcriptional regulator, Fis family</fullName>
    </submittedName>
</protein>
<feature type="modified residue" description="4-aspartylphosphate" evidence="6">
    <location>
        <position position="53"/>
    </location>
</feature>
<dbReference type="FunFam" id="3.40.50.300:FF:000006">
    <property type="entry name" value="DNA-binding transcriptional regulator NtrC"/>
    <property type="match status" value="1"/>
</dbReference>
<dbReference type="InterPro" id="IPR027417">
    <property type="entry name" value="P-loop_NTPase"/>
</dbReference>
<dbReference type="InterPro" id="IPR025944">
    <property type="entry name" value="Sigma_54_int_dom_CS"/>
</dbReference>
<dbReference type="InterPro" id="IPR003593">
    <property type="entry name" value="AAA+_ATPase"/>
</dbReference>
<dbReference type="InterPro" id="IPR011006">
    <property type="entry name" value="CheY-like_superfamily"/>
</dbReference>
<dbReference type="GO" id="GO:0043565">
    <property type="term" value="F:sequence-specific DNA binding"/>
    <property type="evidence" value="ECO:0007669"/>
    <property type="project" value="InterPro"/>
</dbReference>
<evidence type="ECO:0000256" key="1">
    <source>
        <dbReference type="ARBA" id="ARBA00022741"/>
    </source>
</evidence>
<sequence length="473" mass="53901">MNRYGMLIVDDERDILTTLSLTFEEDYDVFQANSGAEGLAILEREEIALIIADQRMPEMTGVEFLERSIAKRPQAIRIILTGYTDTASLIRAINAGRIYRYVTKPWNRDELRITVKRAFESYELAMENQRLLRELQAANERLQTENLYLKREVEKAPRSDTIIGNSPAMRRVFDLIEKVIDSSATILLTGETGTGKGVIAHHLHYHGSRRGRLFIEQNCGALPETLLESELFGHRRGAFTGAVQDKKGLFEVADGGTLFLDEVSEMSPTMQVKLLQVLQDGRMRRIGETESRQVDVRIVAATNRDLESEVKKGAFRADLYYRLSVFPVRTPALRERREDIPLLIDYFLEKQCKKLKKPVMGLSQDAIQRLCDYDFPGNVRELQNLIERAVLLSSGSRLDLDEWLPKPSDPSRAAGSPTLTQVEKDHILERLHSRKGNLALVAKDLGISRTTLWRRMKAYQIPWGARRVEVSAE</sequence>
<evidence type="ECO:0000313" key="11">
    <source>
        <dbReference type="Proteomes" id="UP000334340"/>
    </source>
</evidence>
<dbReference type="Proteomes" id="UP000334340">
    <property type="component" value="Unassembled WGS sequence"/>
</dbReference>
<evidence type="ECO:0000256" key="2">
    <source>
        <dbReference type="ARBA" id="ARBA00022840"/>
    </source>
</evidence>
<evidence type="ECO:0000259" key="8">
    <source>
        <dbReference type="PROSITE" id="PS50045"/>
    </source>
</evidence>
<dbReference type="InterPro" id="IPR002078">
    <property type="entry name" value="Sigma_54_int"/>
</dbReference>
<dbReference type="CDD" id="cd17569">
    <property type="entry name" value="REC_HupR-like"/>
    <property type="match status" value="1"/>
</dbReference>
<evidence type="ECO:0000313" key="10">
    <source>
        <dbReference type="EMBL" id="VUZ84205.1"/>
    </source>
</evidence>
<dbReference type="PANTHER" id="PTHR32071:SF117">
    <property type="entry name" value="PTS-DEPENDENT DIHYDROXYACETONE KINASE OPERON REGULATORY PROTEIN-RELATED"/>
    <property type="match status" value="1"/>
</dbReference>
<dbReference type="Pfam" id="PF00158">
    <property type="entry name" value="Sigma54_activat"/>
    <property type="match status" value="1"/>
</dbReference>
<name>A0A564ZFW9_9BACT</name>
<dbReference type="Pfam" id="PF00072">
    <property type="entry name" value="Response_reg"/>
    <property type="match status" value="1"/>
</dbReference>
<keyword evidence="7" id="KW-0175">Coiled coil</keyword>
<evidence type="ECO:0000256" key="4">
    <source>
        <dbReference type="ARBA" id="ARBA00023125"/>
    </source>
</evidence>
<dbReference type="InterPro" id="IPR058031">
    <property type="entry name" value="AAA_lid_NorR"/>
</dbReference>
<dbReference type="PANTHER" id="PTHR32071">
    <property type="entry name" value="TRANSCRIPTIONAL REGULATORY PROTEIN"/>
    <property type="match status" value="1"/>
</dbReference>
<dbReference type="SMART" id="SM00382">
    <property type="entry name" value="AAA"/>
    <property type="match status" value="1"/>
</dbReference>
<keyword evidence="11" id="KW-1185">Reference proteome</keyword>
<dbReference type="Pfam" id="PF25601">
    <property type="entry name" value="AAA_lid_14"/>
    <property type="match status" value="1"/>
</dbReference>
<dbReference type="AlphaFoldDB" id="A0A564ZFW9"/>
<dbReference type="SUPFAM" id="SSF52172">
    <property type="entry name" value="CheY-like"/>
    <property type="match status" value="1"/>
</dbReference>
<dbReference type="EMBL" id="CABIKM010000008">
    <property type="protein sequence ID" value="VUZ84205.1"/>
    <property type="molecule type" value="Genomic_DNA"/>
</dbReference>
<keyword evidence="2" id="KW-0067">ATP-binding</keyword>
<dbReference type="CDD" id="cd00009">
    <property type="entry name" value="AAA"/>
    <property type="match status" value="1"/>
</dbReference>
<dbReference type="PROSITE" id="PS00675">
    <property type="entry name" value="SIGMA54_INTERACT_1"/>
    <property type="match status" value="1"/>
</dbReference>
<evidence type="ECO:0000256" key="6">
    <source>
        <dbReference type="PROSITE-ProRule" id="PRU00169"/>
    </source>
</evidence>
<dbReference type="GO" id="GO:0005524">
    <property type="term" value="F:ATP binding"/>
    <property type="evidence" value="ECO:0007669"/>
    <property type="project" value="UniProtKB-KW"/>
</dbReference>
<reference evidence="10 11" key="1">
    <citation type="submission" date="2019-07" db="EMBL/GenBank/DDBJ databases">
        <authorList>
            <person name="Cremers G."/>
        </authorList>
    </citation>
    <scope>NUCLEOTIDE SEQUENCE [LARGE SCALE GENOMIC DNA]</scope>
</reference>
<dbReference type="PROSITE" id="PS00688">
    <property type="entry name" value="SIGMA54_INTERACT_3"/>
    <property type="match status" value="1"/>
</dbReference>
<evidence type="ECO:0000256" key="7">
    <source>
        <dbReference type="SAM" id="Coils"/>
    </source>
</evidence>
<dbReference type="InterPro" id="IPR025662">
    <property type="entry name" value="Sigma_54_int_dom_ATP-bd_1"/>
</dbReference>
<dbReference type="Gene3D" id="3.40.50.2300">
    <property type="match status" value="1"/>
</dbReference>
<dbReference type="GO" id="GO:0000160">
    <property type="term" value="P:phosphorelay signal transduction system"/>
    <property type="evidence" value="ECO:0007669"/>
    <property type="project" value="InterPro"/>
</dbReference>
<dbReference type="Gene3D" id="3.40.50.300">
    <property type="entry name" value="P-loop containing nucleotide triphosphate hydrolases"/>
    <property type="match status" value="1"/>
</dbReference>
<dbReference type="InterPro" id="IPR025943">
    <property type="entry name" value="Sigma_54_int_dom_ATP-bd_2"/>
</dbReference>
<keyword evidence="4" id="KW-0238">DNA-binding</keyword>
<organism evidence="10 11">
    <name type="scientific">Candidatus Methylomirabilis lanthanidiphila</name>
    <dbReference type="NCBI Taxonomy" id="2211376"/>
    <lineage>
        <taxon>Bacteria</taxon>
        <taxon>Candidatus Methylomirabilota</taxon>
        <taxon>Candidatus Methylomirabilia</taxon>
        <taxon>Candidatus Methylomirabilales</taxon>
        <taxon>Candidatus Methylomirabilaceae</taxon>
        <taxon>Candidatus Methylomirabilis</taxon>
    </lineage>
</organism>
<dbReference type="PROSITE" id="PS50110">
    <property type="entry name" value="RESPONSE_REGULATORY"/>
    <property type="match status" value="1"/>
</dbReference>
<keyword evidence="1" id="KW-0547">Nucleotide-binding</keyword>
<dbReference type="GO" id="GO:0006355">
    <property type="term" value="P:regulation of DNA-templated transcription"/>
    <property type="evidence" value="ECO:0007669"/>
    <property type="project" value="InterPro"/>
</dbReference>
<evidence type="ECO:0000259" key="9">
    <source>
        <dbReference type="PROSITE" id="PS50110"/>
    </source>
</evidence>
<dbReference type="InterPro" id="IPR002197">
    <property type="entry name" value="HTH_Fis"/>
</dbReference>
<dbReference type="Gene3D" id="1.10.8.60">
    <property type="match status" value="1"/>
</dbReference>
<evidence type="ECO:0000256" key="3">
    <source>
        <dbReference type="ARBA" id="ARBA00023015"/>
    </source>
</evidence>
<feature type="coiled-coil region" evidence="7">
    <location>
        <begin position="125"/>
        <end position="152"/>
    </location>
</feature>
<dbReference type="Pfam" id="PF02954">
    <property type="entry name" value="HTH_8"/>
    <property type="match status" value="1"/>
</dbReference>
<keyword evidence="6" id="KW-0597">Phosphoprotein</keyword>
<evidence type="ECO:0000256" key="5">
    <source>
        <dbReference type="ARBA" id="ARBA00023163"/>
    </source>
</evidence>
<dbReference type="PROSITE" id="PS50045">
    <property type="entry name" value="SIGMA54_INTERACT_4"/>
    <property type="match status" value="1"/>
</dbReference>
<accession>A0A564ZFW9</accession>
<dbReference type="SUPFAM" id="SSF52540">
    <property type="entry name" value="P-loop containing nucleoside triphosphate hydrolases"/>
    <property type="match status" value="1"/>
</dbReference>
<feature type="domain" description="Sigma-54 factor interaction" evidence="8">
    <location>
        <begin position="162"/>
        <end position="391"/>
    </location>
</feature>
<proteinExistence type="predicted"/>
<dbReference type="Gene3D" id="1.10.10.60">
    <property type="entry name" value="Homeodomain-like"/>
    <property type="match status" value="1"/>
</dbReference>
<dbReference type="InterPro" id="IPR001789">
    <property type="entry name" value="Sig_transdc_resp-reg_receiver"/>
</dbReference>
<feature type="domain" description="Response regulatory" evidence="9">
    <location>
        <begin position="5"/>
        <end position="119"/>
    </location>
</feature>